<dbReference type="OrthoDB" id="5621714at2"/>
<sequence>MLAFGSLGMSVSFAAETIRVGVLKFGTVNWELDTIKHHKLDEKHGVNVDVRFFAGEDATNVAMMAGDVDIIVSDWLWVSRQRSSGEDLTFVPYSSSVGALMVRDGSPLKDLADLKGKKIGVAGGPLDKSWLLMQGLAKQQLSIDLAAENEIIYGAPPLLAEKAQQDELDAVLNFWNFCARLEANGFHRLISTSEAAKALGASGTASAIGYIFHEKWAKAHSQAIAGFISASRDAKALLASSDEDWQRLAPVIKAEGRELEVLRDRYREGIPKATAEEEEADAAKLYAVLAELGGSRLVGPARTLAPGTFWKEK</sequence>
<dbReference type="Gene3D" id="3.40.190.10">
    <property type="entry name" value="Periplasmic binding protein-like II"/>
    <property type="match status" value="2"/>
</dbReference>
<gene>
    <name evidence="2" type="ORF">B5P45_28895</name>
</gene>
<dbReference type="PANTHER" id="PTHR30024:SF48">
    <property type="entry name" value="ABC TRANSPORTER SUBSTRATE-BINDING PROTEIN"/>
    <property type="match status" value="1"/>
</dbReference>
<organism evidence="2 3">
    <name type="scientific">Phyllobacterium zundukense</name>
    <dbReference type="NCBI Taxonomy" id="1867719"/>
    <lineage>
        <taxon>Bacteria</taxon>
        <taxon>Pseudomonadati</taxon>
        <taxon>Pseudomonadota</taxon>
        <taxon>Alphaproteobacteria</taxon>
        <taxon>Hyphomicrobiales</taxon>
        <taxon>Phyllobacteriaceae</taxon>
        <taxon>Phyllobacterium</taxon>
    </lineage>
</organism>
<feature type="domain" description="SsuA/THI5-like" evidence="1">
    <location>
        <begin position="43"/>
        <end position="235"/>
    </location>
</feature>
<proteinExistence type="predicted"/>
<evidence type="ECO:0000313" key="2">
    <source>
        <dbReference type="EMBL" id="PIO41488.1"/>
    </source>
</evidence>
<dbReference type="RefSeq" id="WP_100002916.1">
    <property type="nucleotide sequence ID" value="NZ_CP017942.1"/>
</dbReference>
<accession>A0A2N9VPS0</accession>
<evidence type="ECO:0000259" key="1">
    <source>
        <dbReference type="Pfam" id="PF09084"/>
    </source>
</evidence>
<dbReference type="SUPFAM" id="SSF53850">
    <property type="entry name" value="Periplasmic binding protein-like II"/>
    <property type="match status" value="1"/>
</dbReference>
<dbReference type="EMBL" id="MZMT01000062">
    <property type="protein sequence ID" value="PIO41488.1"/>
    <property type="molecule type" value="Genomic_DNA"/>
</dbReference>
<dbReference type="AlphaFoldDB" id="A0A2N9VPS0"/>
<reference evidence="2 3" key="1">
    <citation type="journal article" date="2017" name="Int J Environ Stud">
        <title>Does the Miocene-Pliocene relict legume Oxytropis triphylla form nitrogen-fixing nodules with a combination of bacterial strains?</title>
        <authorList>
            <person name="Safronova V."/>
            <person name="Belimov A."/>
            <person name="Sazanova A."/>
            <person name="Kuznetsova I."/>
            <person name="Popova J."/>
            <person name="Andronov E."/>
            <person name="Verkhozina A."/>
            <person name="Tikhonovich I."/>
        </authorList>
    </citation>
    <scope>NUCLEOTIDE SEQUENCE [LARGE SCALE GENOMIC DNA]</scope>
    <source>
        <strain evidence="2 3">Tri-38</strain>
    </source>
</reference>
<name>A0A2N9VPS0_9HYPH</name>
<dbReference type="PANTHER" id="PTHR30024">
    <property type="entry name" value="ALIPHATIC SULFONATES-BINDING PROTEIN-RELATED"/>
    <property type="match status" value="1"/>
</dbReference>
<dbReference type="InterPro" id="IPR015168">
    <property type="entry name" value="SsuA/THI5"/>
</dbReference>
<dbReference type="Pfam" id="PF09084">
    <property type="entry name" value="NMT1"/>
    <property type="match status" value="1"/>
</dbReference>
<protein>
    <submittedName>
        <fullName evidence="2">ABC transporter substrate-binding protein</fullName>
    </submittedName>
</protein>
<dbReference type="KEGG" id="pht:BLM14_23940"/>
<evidence type="ECO:0000313" key="3">
    <source>
        <dbReference type="Proteomes" id="UP000232163"/>
    </source>
</evidence>
<keyword evidence="3" id="KW-1185">Reference proteome</keyword>
<comment type="caution">
    <text evidence="2">The sequence shown here is derived from an EMBL/GenBank/DDBJ whole genome shotgun (WGS) entry which is preliminary data.</text>
</comment>
<dbReference type="Proteomes" id="UP000232163">
    <property type="component" value="Unassembled WGS sequence"/>
</dbReference>